<dbReference type="GO" id="GO:0003677">
    <property type="term" value="F:DNA binding"/>
    <property type="evidence" value="ECO:0007669"/>
    <property type="project" value="InterPro"/>
</dbReference>
<reference evidence="3 4" key="1">
    <citation type="submission" date="2021-05" db="EMBL/GenBank/DDBJ databases">
        <title>A Polyphasic approach of four new species of the genus Ohtaekwangia: Ohtaekwangia histidinii sp. nov., Ohtaekwangia cretensis sp. nov., Ohtaekwangia indiensis sp. nov., Ohtaekwangia reichenbachii sp. nov. from diverse environment.</title>
        <authorList>
            <person name="Octaviana S."/>
        </authorList>
    </citation>
    <scope>NUCLEOTIDE SEQUENCE [LARGE SCALE GENOMIC DNA]</scope>
    <source>
        <strain evidence="3 4">PWU37</strain>
    </source>
</reference>
<keyword evidence="4" id="KW-1185">Reference proteome</keyword>
<evidence type="ECO:0000313" key="3">
    <source>
        <dbReference type="EMBL" id="MBT1690745.1"/>
    </source>
</evidence>
<dbReference type="Proteomes" id="UP001319180">
    <property type="component" value="Unassembled WGS sequence"/>
</dbReference>
<organism evidence="3 4">
    <name type="scientific">Dawidia soli</name>
    <dbReference type="NCBI Taxonomy" id="2782352"/>
    <lineage>
        <taxon>Bacteria</taxon>
        <taxon>Pseudomonadati</taxon>
        <taxon>Bacteroidota</taxon>
        <taxon>Cytophagia</taxon>
        <taxon>Cytophagales</taxon>
        <taxon>Chryseotaleaceae</taxon>
        <taxon>Dawidia</taxon>
    </lineage>
</organism>
<evidence type="ECO:0000313" key="4">
    <source>
        <dbReference type="Proteomes" id="UP001319180"/>
    </source>
</evidence>
<dbReference type="InterPro" id="IPR011979">
    <property type="entry name" value="Antitox_Xre"/>
</dbReference>
<dbReference type="InterPro" id="IPR024467">
    <property type="entry name" value="Xre/MbcA/ParS-like_toxin-bd"/>
</dbReference>
<protein>
    <submittedName>
        <fullName evidence="3">DUF2384 domain-containing protein</fullName>
    </submittedName>
</protein>
<dbReference type="EMBL" id="JAHESC010000084">
    <property type="protein sequence ID" value="MBT1690745.1"/>
    <property type="molecule type" value="Genomic_DNA"/>
</dbReference>
<evidence type="ECO:0000259" key="2">
    <source>
        <dbReference type="Pfam" id="PF20432"/>
    </source>
</evidence>
<dbReference type="AlphaFoldDB" id="A0AAP2DHF3"/>
<dbReference type="InterPro" id="IPR010982">
    <property type="entry name" value="Lambda_DNA-bd_dom_sf"/>
</dbReference>
<proteinExistence type="predicted"/>
<accession>A0AAP2DHF3</accession>
<comment type="caution">
    <text evidence="3">The sequence shown here is derived from an EMBL/GenBank/DDBJ whole genome shotgun (WGS) entry which is preliminary data.</text>
</comment>
<sequence length="140" mass="15821">MITFLEHLGEAGLGKVDSRQELWHAIREKPLKKRHVIFISDKLGVQQKDAADLIGMSVRTFQRLEKTADLTPAASENVVKLAELYEVGLRAFDDNTESFVNWLTSPIPALNNERPMTLLSSNLGIDLVKDELLRIEFGIY</sequence>
<feature type="domain" description="Antitoxin Xre/MbcA/ParS-like toxin-binding" evidence="1">
    <location>
        <begin position="94"/>
        <end position="138"/>
    </location>
</feature>
<evidence type="ECO:0000259" key="1">
    <source>
        <dbReference type="Pfam" id="PF09722"/>
    </source>
</evidence>
<dbReference type="Pfam" id="PF09722">
    <property type="entry name" value="Xre_MbcA_ParS_C"/>
    <property type="match status" value="1"/>
</dbReference>
<dbReference type="InterPro" id="IPR046847">
    <property type="entry name" value="Xre-like_HTH"/>
</dbReference>
<dbReference type="Pfam" id="PF20432">
    <property type="entry name" value="Xre-like-HTH"/>
    <property type="match status" value="1"/>
</dbReference>
<gene>
    <name evidence="3" type="ORF">KK078_29540</name>
</gene>
<dbReference type="RefSeq" id="WP_254094494.1">
    <property type="nucleotide sequence ID" value="NZ_JAHESC010000084.1"/>
</dbReference>
<dbReference type="Gene3D" id="1.10.260.40">
    <property type="entry name" value="lambda repressor-like DNA-binding domains"/>
    <property type="match status" value="1"/>
</dbReference>
<name>A0AAP2DHF3_9BACT</name>
<feature type="domain" description="Antitoxin Xre-like helix-turn-helix" evidence="2">
    <location>
        <begin position="24"/>
        <end position="82"/>
    </location>
</feature>
<dbReference type="NCBIfam" id="TIGR02293">
    <property type="entry name" value="TAS_TIGR02293"/>
    <property type="match status" value="1"/>
</dbReference>